<evidence type="ECO:0000313" key="7">
    <source>
        <dbReference type="Proteomes" id="UP001565368"/>
    </source>
</evidence>
<feature type="compositionally biased region" description="Basic and acidic residues" evidence="5">
    <location>
        <begin position="334"/>
        <end position="344"/>
    </location>
</feature>
<dbReference type="EMBL" id="JBBXJM010000004">
    <property type="protein sequence ID" value="KAL1408347.1"/>
    <property type="molecule type" value="Genomic_DNA"/>
</dbReference>
<evidence type="ECO:0000256" key="2">
    <source>
        <dbReference type="ARBA" id="ARBA00022763"/>
    </source>
</evidence>
<name>A0ABR3Q1B7_9TREE</name>
<organism evidence="6 7">
    <name type="scientific">Vanrija albida</name>
    <dbReference type="NCBI Taxonomy" id="181172"/>
    <lineage>
        <taxon>Eukaryota</taxon>
        <taxon>Fungi</taxon>
        <taxon>Dikarya</taxon>
        <taxon>Basidiomycota</taxon>
        <taxon>Agaricomycotina</taxon>
        <taxon>Tremellomycetes</taxon>
        <taxon>Trichosporonales</taxon>
        <taxon>Trichosporonaceae</taxon>
        <taxon>Vanrija</taxon>
    </lineage>
</organism>
<reference evidence="6 7" key="1">
    <citation type="submission" date="2023-08" db="EMBL/GenBank/DDBJ databases">
        <title>Annotated Genome Sequence of Vanrija albida AlHP1.</title>
        <authorList>
            <person name="Herzog R."/>
        </authorList>
    </citation>
    <scope>NUCLEOTIDE SEQUENCE [LARGE SCALE GENOMIC DNA]</scope>
    <source>
        <strain evidence="6 7">AlHP1</strain>
    </source>
</reference>
<evidence type="ECO:0000256" key="4">
    <source>
        <dbReference type="ARBA" id="ARBA00023242"/>
    </source>
</evidence>
<feature type="region of interest" description="Disordered" evidence="5">
    <location>
        <begin position="181"/>
        <end position="359"/>
    </location>
</feature>
<evidence type="ECO:0000256" key="5">
    <source>
        <dbReference type="SAM" id="MobiDB-lite"/>
    </source>
</evidence>
<gene>
    <name evidence="6" type="ORF">Q8F55_005155</name>
</gene>
<evidence type="ECO:0000256" key="3">
    <source>
        <dbReference type="ARBA" id="ARBA00023204"/>
    </source>
</evidence>
<feature type="compositionally biased region" description="Polar residues" evidence="5">
    <location>
        <begin position="302"/>
        <end position="314"/>
    </location>
</feature>
<keyword evidence="3" id="KW-0234">DNA repair</keyword>
<protein>
    <submittedName>
        <fullName evidence="6">Uncharacterized protein</fullName>
    </submittedName>
</protein>
<keyword evidence="7" id="KW-1185">Reference proteome</keyword>
<comment type="subcellular location">
    <subcellularLocation>
        <location evidence="1">Nucleus</location>
    </subcellularLocation>
</comment>
<feature type="compositionally biased region" description="Pro residues" evidence="5">
    <location>
        <begin position="263"/>
        <end position="275"/>
    </location>
</feature>
<feature type="compositionally biased region" description="Pro residues" evidence="5">
    <location>
        <begin position="282"/>
        <end position="292"/>
    </location>
</feature>
<proteinExistence type="predicted"/>
<sequence>MSMYNERYDDALFKAAWVSKRAGGRTFLFKYAPHPDREGYLFVATDLETVHFEALTATSVPTRLGQIAARTGGEAPDEAEALTRLADVFDSGWASATVDTDDDDYFDAVFELRAGTFSWLFHMTELRGRQPLAFVSKQLLRPLSGLLAQDRGVEPAGDSPAEAVGAVVADAGVARALRRITGAPPPASARVTPAPRSQPPPRTKSPEDRTPKQPPSPPRGSTTQAVPPKLPPSSPTPIARKTPYAYDAGLPSSSASPTQLNGPPAPLPSSPPPLAPSVFRSSPPPPSSPPLFPSSSAPETDLPTSTQDPLLNTQPKKKSKKKRAKEEEAEEEAAADKRREEMKKKMAMGGGRGLGRRRV</sequence>
<comment type="caution">
    <text evidence="6">The sequence shown here is derived from an EMBL/GenBank/DDBJ whole genome shotgun (WGS) entry which is preliminary data.</text>
</comment>
<feature type="compositionally biased region" description="Polar residues" evidence="5">
    <location>
        <begin position="251"/>
        <end position="261"/>
    </location>
</feature>
<keyword evidence="2" id="KW-0227">DNA damage</keyword>
<evidence type="ECO:0000313" key="6">
    <source>
        <dbReference type="EMBL" id="KAL1408347.1"/>
    </source>
</evidence>
<dbReference type="GeneID" id="95986198"/>
<dbReference type="InterPro" id="IPR038051">
    <property type="entry name" value="XRCC4-like_N_sf"/>
</dbReference>
<dbReference type="RefSeq" id="XP_069208291.1">
    <property type="nucleotide sequence ID" value="XM_069353649.1"/>
</dbReference>
<dbReference type="Proteomes" id="UP001565368">
    <property type="component" value="Unassembled WGS sequence"/>
</dbReference>
<keyword evidence="4" id="KW-0539">Nucleus</keyword>
<dbReference type="Gene3D" id="2.170.210.10">
    <property type="entry name" value="DNA double-strand break repair and VJ recombination XRCC4, N-terminal"/>
    <property type="match status" value="1"/>
</dbReference>
<evidence type="ECO:0000256" key="1">
    <source>
        <dbReference type="ARBA" id="ARBA00004123"/>
    </source>
</evidence>
<accession>A0ABR3Q1B7</accession>